<reference evidence="1" key="2">
    <citation type="journal article" date="2015" name="Fish Shellfish Immunol.">
        <title>Early steps in the European eel (Anguilla anguilla)-Vibrio vulnificus interaction in the gills: Role of the RtxA13 toxin.</title>
        <authorList>
            <person name="Callol A."/>
            <person name="Pajuelo D."/>
            <person name="Ebbesson L."/>
            <person name="Teles M."/>
            <person name="MacKenzie S."/>
            <person name="Amaro C."/>
        </authorList>
    </citation>
    <scope>NUCLEOTIDE SEQUENCE</scope>
</reference>
<organism evidence="1">
    <name type="scientific">Anguilla anguilla</name>
    <name type="common">European freshwater eel</name>
    <name type="synonym">Muraena anguilla</name>
    <dbReference type="NCBI Taxonomy" id="7936"/>
    <lineage>
        <taxon>Eukaryota</taxon>
        <taxon>Metazoa</taxon>
        <taxon>Chordata</taxon>
        <taxon>Craniata</taxon>
        <taxon>Vertebrata</taxon>
        <taxon>Euteleostomi</taxon>
        <taxon>Actinopterygii</taxon>
        <taxon>Neopterygii</taxon>
        <taxon>Teleostei</taxon>
        <taxon>Anguilliformes</taxon>
        <taxon>Anguillidae</taxon>
        <taxon>Anguilla</taxon>
    </lineage>
</organism>
<proteinExistence type="predicted"/>
<accession>A0A0E9Q5X4</accession>
<protein>
    <submittedName>
        <fullName evidence="1">Uncharacterized protein</fullName>
    </submittedName>
</protein>
<dbReference type="EMBL" id="GBXM01096413">
    <property type="protein sequence ID" value="JAH12164.1"/>
    <property type="molecule type" value="Transcribed_RNA"/>
</dbReference>
<dbReference type="AlphaFoldDB" id="A0A0E9Q5X4"/>
<sequence length="19" mass="2331">MKTQKKKERALWVNLTNQN</sequence>
<reference evidence="1" key="1">
    <citation type="submission" date="2014-11" db="EMBL/GenBank/DDBJ databases">
        <authorList>
            <person name="Amaro Gonzalez C."/>
        </authorList>
    </citation>
    <scope>NUCLEOTIDE SEQUENCE</scope>
</reference>
<evidence type="ECO:0000313" key="1">
    <source>
        <dbReference type="EMBL" id="JAH12164.1"/>
    </source>
</evidence>
<name>A0A0E9Q5X4_ANGAN</name>